<gene>
    <name evidence="2" type="ORF">BVG79_00705</name>
</gene>
<dbReference type="STRING" id="92947.BVG79_00705"/>
<dbReference type="AlphaFoldDB" id="A0A1W6NYF7"/>
<dbReference type="Proteomes" id="UP000242447">
    <property type="component" value="Chromosome"/>
</dbReference>
<dbReference type="KEGG" id="kro:BVG79_00705"/>
<reference evidence="2 3" key="1">
    <citation type="submission" date="2017-02" db="EMBL/GenBank/DDBJ databases">
        <title>Ketogulonicigenium robustum SPU B003 Genome sequencing and assembly.</title>
        <authorList>
            <person name="Li Y."/>
            <person name="Liu L."/>
            <person name="Wang C."/>
            <person name="Zhang M."/>
            <person name="Zhang T."/>
            <person name="Zhang Y."/>
        </authorList>
    </citation>
    <scope>NUCLEOTIDE SEQUENCE [LARGE SCALE GENOMIC DNA]</scope>
    <source>
        <strain evidence="2 3">SPU_B003</strain>
    </source>
</reference>
<dbReference type="InterPro" id="IPR009683">
    <property type="entry name" value="Extensin-like_C"/>
</dbReference>
<sequence length="168" mass="17595">MAALQGDVLRDISGAGGCGVQNAVQVRSVSGVSLSSPLVVNCDTAVTFNRWVSEVAIPTIGNTGGGLAQIQTPGGYACRGVVGSRNSGNRLSEHGRGKAVDVVAFRLRDGSSFSVLNGWRSAAWGNILRQLHRSACGMFGTVLGPEANAAHRDHLHFDTASRRSAYCR</sequence>
<name>A0A1W6NYF7_9RHOB</name>
<keyword evidence="3" id="KW-1185">Reference proteome</keyword>
<evidence type="ECO:0000313" key="3">
    <source>
        <dbReference type="Proteomes" id="UP000242447"/>
    </source>
</evidence>
<protein>
    <submittedName>
        <fullName evidence="2">Extensin-like protein</fullName>
    </submittedName>
</protein>
<proteinExistence type="predicted"/>
<organism evidence="2 3">
    <name type="scientific">Ketogulonicigenium robustum</name>
    <dbReference type="NCBI Taxonomy" id="92947"/>
    <lineage>
        <taxon>Bacteria</taxon>
        <taxon>Pseudomonadati</taxon>
        <taxon>Pseudomonadota</taxon>
        <taxon>Alphaproteobacteria</taxon>
        <taxon>Rhodobacterales</taxon>
        <taxon>Roseobacteraceae</taxon>
        <taxon>Ketogulonicigenium</taxon>
    </lineage>
</organism>
<accession>A0A1W6NYF7</accession>
<evidence type="ECO:0000259" key="1">
    <source>
        <dbReference type="Pfam" id="PF06904"/>
    </source>
</evidence>
<evidence type="ECO:0000313" key="2">
    <source>
        <dbReference type="EMBL" id="ARO14057.1"/>
    </source>
</evidence>
<dbReference type="Pfam" id="PF06904">
    <property type="entry name" value="Extensin-like_C"/>
    <property type="match status" value="1"/>
</dbReference>
<feature type="domain" description="Extensin-like C-terminal" evidence="1">
    <location>
        <begin position="11"/>
        <end position="168"/>
    </location>
</feature>
<dbReference type="EMBL" id="CP019937">
    <property type="protein sequence ID" value="ARO14057.1"/>
    <property type="molecule type" value="Genomic_DNA"/>
</dbReference>